<comment type="caution">
    <text evidence="5">The sequence shown here is derived from an EMBL/GenBank/DDBJ whole genome shotgun (WGS) entry which is preliminary data.</text>
</comment>
<dbReference type="InterPro" id="IPR036625">
    <property type="entry name" value="E3-bd_dom_sf"/>
</dbReference>
<evidence type="ECO:0008006" key="7">
    <source>
        <dbReference type="Google" id="ProtNLM"/>
    </source>
</evidence>
<evidence type="ECO:0000259" key="4">
    <source>
        <dbReference type="Pfam" id="PF23359"/>
    </source>
</evidence>
<evidence type="ECO:0000256" key="2">
    <source>
        <dbReference type="SAM" id="MobiDB-lite"/>
    </source>
</evidence>
<dbReference type="InterPro" id="IPR042261">
    <property type="entry name" value="Lsr2-like_dimerization"/>
</dbReference>
<feature type="domain" description="Lsr2 DNA-binding" evidence="4">
    <location>
        <begin position="77"/>
        <end position="110"/>
    </location>
</feature>
<evidence type="ECO:0000256" key="1">
    <source>
        <dbReference type="ARBA" id="ARBA00023125"/>
    </source>
</evidence>
<evidence type="ECO:0000313" key="6">
    <source>
        <dbReference type="Proteomes" id="UP000006078"/>
    </source>
</evidence>
<dbReference type="Pfam" id="PF11774">
    <property type="entry name" value="Lsr2"/>
    <property type="match status" value="1"/>
</dbReference>
<dbReference type="HOGENOM" id="CLU_139818_1_0_11"/>
<dbReference type="Pfam" id="PF23359">
    <property type="entry name" value="Lsr2_DNA-bd"/>
    <property type="match status" value="1"/>
</dbReference>
<proteinExistence type="predicted"/>
<keyword evidence="6" id="KW-1185">Reference proteome</keyword>
<accession>K0YEA9</accession>
<sequence length="113" mass="13174">MARKEITQYFDDIDSTPLEEDQVRVVHFSYGKNDYTIDLSEENARRFDEVIRPYIENARKRVTPTQGTRRSTGQTRNSRAREIRQWALDQGKNVSTRGKIPADIIEAYNLAHS</sequence>
<dbReference type="RefSeq" id="WP_004601358.1">
    <property type="nucleotide sequence ID" value="NZ_HF541867.1"/>
</dbReference>
<dbReference type="GO" id="GO:0016746">
    <property type="term" value="F:acyltransferase activity"/>
    <property type="evidence" value="ECO:0007669"/>
    <property type="project" value="InterPro"/>
</dbReference>
<dbReference type="Gene3D" id="3.30.60.230">
    <property type="entry name" value="Lsr2, dimerization domain"/>
    <property type="match status" value="1"/>
</dbReference>
<dbReference type="InterPro" id="IPR024412">
    <property type="entry name" value="Lsr2_dim_dom"/>
</dbReference>
<feature type="domain" description="Lsr2 dimerization" evidence="3">
    <location>
        <begin position="1"/>
        <end position="60"/>
    </location>
</feature>
<protein>
    <recommendedName>
        <fullName evidence="7">Lsr2 family protein</fullName>
    </recommendedName>
</protein>
<dbReference type="PATRIC" id="fig|883169.3.peg.1414"/>
<dbReference type="GO" id="GO:0003677">
    <property type="term" value="F:DNA binding"/>
    <property type="evidence" value="ECO:0007669"/>
    <property type="project" value="UniProtKB-KW"/>
</dbReference>
<organism evidence="5 6">
    <name type="scientific">Corynebacterium otitidis ATCC 51513</name>
    <dbReference type="NCBI Taxonomy" id="883169"/>
    <lineage>
        <taxon>Bacteria</taxon>
        <taxon>Bacillati</taxon>
        <taxon>Actinomycetota</taxon>
        <taxon>Actinomycetes</taxon>
        <taxon>Mycobacteriales</taxon>
        <taxon>Corynebacteriaceae</taxon>
        <taxon>Corynebacterium</taxon>
    </lineage>
</organism>
<dbReference type="InterPro" id="IPR055370">
    <property type="entry name" value="Lsr2_DNA-bd"/>
</dbReference>
<dbReference type="EMBL" id="AHAE01000070">
    <property type="protein sequence ID" value="EJZ81601.1"/>
    <property type="molecule type" value="Genomic_DNA"/>
</dbReference>
<feature type="region of interest" description="Disordered" evidence="2">
    <location>
        <begin position="58"/>
        <end position="81"/>
    </location>
</feature>
<dbReference type="AlphaFoldDB" id="K0YEA9"/>
<name>K0YEA9_9CORY</name>
<dbReference type="Gene3D" id="4.10.320.10">
    <property type="entry name" value="E3-binding domain"/>
    <property type="match status" value="1"/>
</dbReference>
<dbReference type="STRING" id="29321.AAV33_07715"/>
<evidence type="ECO:0000313" key="5">
    <source>
        <dbReference type="EMBL" id="EJZ81601.1"/>
    </source>
</evidence>
<dbReference type="OrthoDB" id="4113332at2"/>
<reference evidence="5 6" key="1">
    <citation type="submission" date="2012-08" db="EMBL/GenBank/DDBJ databases">
        <title>The Genome Sequence of Turicella otitidis ATCC 51513.</title>
        <authorList>
            <consortium name="The Broad Institute Genome Sequencing Platform"/>
            <person name="Earl A."/>
            <person name="Ward D."/>
            <person name="Feldgarden M."/>
            <person name="Gevers D."/>
            <person name="Huys G."/>
            <person name="Walker B."/>
            <person name="Young S.K."/>
            <person name="Zeng Q."/>
            <person name="Gargeya S."/>
            <person name="Fitzgerald M."/>
            <person name="Haas B."/>
            <person name="Abouelleil A."/>
            <person name="Alvarado L."/>
            <person name="Arachchi H.M."/>
            <person name="Berlin A.M."/>
            <person name="Chapman S.B."/>
            <person name="Goldberg J."/>
            <person name="Griggs A."/>
            <person name="Gujja S."/>
            <person name="Hansen M."/>
            <person name="Howarth C."/>
            <person name="Imamovic A."/>
            <person name="Larimer J."/>
            <person name="McCowen C."/>
            <person name="Montmayeur A."/>
            <person name="Murphy C."/>
            <person name="Neiman D."/>
            <person name="Pearson M."/>
            <person name="Priest M."/>
            <person name="Roberts A."/>
            <person name="Saif S."/>
            <person name="Shea T."/>
            <person name="Sisk P."/>
            <person name="Sykes S."/>
            <person name="Wortman J."/>
            <person name="Nusbaum C."/>
            <person name="Birren B."/>
        </authorList>
    </citation>
    <scope>NUCLEOTIDE SEQUENCE [LARGE SCALE GENOMIC DNA]</scope>
    <source>
        <strain evidence="5 6">ATCC 51513</strain>
    </source>
</reference>
<dbReference type="eggNOG" id="ENOG5032RKK">
    <property type="taxonomic scope" value="Bacteria"/>
</dbReference>
<keyword evidence="1" id="KW-0238">DNA-binding</keyword>
<gene>
    <name evidence="5" type="ORF">HMPREF9719_01468</name>
</gene>
<evidence type="ECO:0000259" key="3">
    <source>
        <dbReference type="Pfam" id="PF11774"/>
    </source>
</evidence>
<feature type="compositionally biased region" description="Low complexity" evidence="2">
    <location>
        <begin position="65"/>
        <end position="77"/>
    </location>
</feature>
<dbReference type="Proteomes" id="UP000006078">
    <property type="component" value="Unassembled WGS sequence"/>
</dbReference>